<dbReference type="InterPro" id="IPR036230">
    <property type="entry name" value="LeuA_allosteric_dom_sf"/>
</dbReference>
<dbReference type="Pfam" id="PF08502">
    <property type="entry name" value="LeuA_dimer"/>
    <property type="match status" value="1"/>
</dbReference>
<dbReference type="EMBL" id="AZIL01000265">
    <property type="protein sequence ID" value="EWM28880.1"/>
    <property type="molecule type" value="Genomic_DNA"/>
</dbReference>
<dbReference type="InterPro" id="IPR005671">
    <property type="entry name" value="LeuA_bact_synth"/>
</dbReference>
<name>W7TP25_9STRA</name>
<evidence type="ECO:0000256" key="1">
    <source>
        <dbReference type="ARBA" id="ARBA00004141"/>
    </source>
</evidence>
<evidence type="ECO:0000256" key="6">
    <source>
        <dbReference type="ARBA" id="ARBA00022605"/>
    </source>
</evidence>
<dbReference type="Proteomes" id="UP000019335">
    <property type="component" value="Chromosome 4"/>
</dbReference>
<comment type="caution">
    <text evidence="16">The sequence shown here is derived from an EMBL/GenBank/DDBJ whole genome shotgun (WGS) entry which is preliminary data.</text>
</comment>
<dbReference type="GO" id="GO:0046872">
    <property type="term" value="F:metal ion binding"/>
    <property type="evidence" value="ECO:0007669"/>
    <property type="project" value="UniProtKB-KW"/>
</dbReference>
<dbReference type="Gene3D" id="1.10.238.260">
    <property type="match status" value="1"/>
</dbReference>
<evidence type="ECO:0000313" key="16">
    <source>
        <dbReference type="EMBL" id="EWM28880.1"/>
    </source>
</evidence>
<keyword evidence="10 14" id="KW-1133">Transmembrane helix</keyword>
<keyword evidence="6" id="KW-0028">Amino-acid biosynthesis</keyword>
<keyword evidence="8 14" id="KW-0812">Transmembrane</keyword>
<keyword evidence="11 14" id="KW-0472">Membrane</keyword>
<dbReference type="SUPFAM" id="SSF51569">
    <property type="entry name" value="Aldolase"/>
    <property type="match status" value="1"/>
</dbReference>
<feature type="transmembrane region" description="Helical" evidence="14">
    <location>
        <begin position="1268"/>
        <end position="1287"/>
    </location>
</feature>
<evidence type="ECO:0000256" key="7">
    <source>
        <dbReference type="ARBA" id="ARBA00022679"/>
    </source>
</evidence>
<keyword evidence="7" id="KW-0808">Transferase</keyword>
<feature type="transmembrane region" description="Helical" evidence="14">
    <location>
        <begin position="1008"/>
        <end position="1029"/>
    </location>
</feature>
<dbReference type="GO" id="GO:0016020">
    <property type="term" value="C:membrane"/>
    <property type="evidence" value="ECO:0007669"/>
    <property type="project" value="UniProtKB-SubCell"/>
</dbReference>
<dbReference type="PROSITE" id="PS00815">
    <property type="entry name" value="AIPM_HOMOCIT_SYNTH_1"/>
    <property type="match status" value="1"/>
</dbReference>
<dbReference type="FunFam" id="3.20.20.70:FF:000010">
    <property type="entry name" value="2-isopropylmalate synthase"/>
    <property type="match status" value="1"/>
</dbReference>
<dbReference type="PANTHER" id="PTHR10277">
    <property type="entry name" value="HOMOCITRATE SYNTHASE-RELATED"/>
    <property type="match status" value="1"/>
</dbReference>
<sequence>MLKCTKNTSNACQIFIKTRAATRIALDRSLQEQPYLRQGRNCSAAHPSAIRAIQGERYNQNTMHPSNLQPGLASSMAISSASSHGRRRQRVAVASSLLVLAAAAVSTSTTQAFILPIPPSAKSSPSFSSSAPRFARPNAVVSGKRVLRMATTLTDASSSDVISPAELDVVRPVPTRHDRETGRDPMRVKIFDTTLRDGEQSPGCTMTAEEKLQVAKQLAKLGVDVIEAGFPIASTGDFDAVRRIAESVGNMENPPIICGLARALKKDIETCWNAVKYAAFPRIHTFIATSDIHMLHKLKKSREEVLGITREMVTYARSLCEDVEFSAEDALRSDPAFLYQVYSVAVEAGATTLNVPDTVGYTTPSEFKALIRGLRANVKGVEGVTISVHGHDDLGMAVANFMAAIRGGARQVECTINGIGERAGNAALEEIVMALHVRKSFYNPRFGRAPEDEMALTNIQTTEIWKTSRLVSTLTGMVIQPNKAIVGANAFAHESGIHQDGILKNKSTYEIMDAESIGLAKNGLVLGKHSGRHAFRSRLTELGYEALSDAELNKAFVRFKEVADKKKEITNLDLESIVNEEMRLGYDAGKYELLRCQVICGDSQVPTATITLLNKEDNQEVTVAATGTGPVDAAYVAVTKALGIEKIKLLEFVVSSVTAGIDALGEVTVRLEDLSSGKIYYGRSANTDVVSAGVLFLSTLSLGRFDLQEDRVVWQDGKECCVRRVVSSFRSSWRHTWITTLYEKAFRDYGYVKKTRARWKLPMKETIRSHPHVRGKYRDRLSMPSIDEEHAVHTALVPPTSAEVSIPSAGAASTAHPSSTEAMRSLQELEADDTEYSQTHTHPRPGHDHEKPPTAGILSFLYAFEGGDPDSEVDVVHAFQEEGGVPERKPPVFSFRTLLSYTGPGFLMCIAYLDPGNLEADLQVGAYTGYDLLWMLALATFMGFALQCMAVRLGVVTGKNLARVCKEQYNRATSMTLWILIELAIVGCDLQEIVGSAIAFQILFGFPLWLGCLITFIDTFTFLGIHYFGVRKLESVFVLLVAIMTVCFFINFGKSPPPSRDIAEGFVPQIRPYAVLSAVGLIGAVIMPHNIYLHSALVLSRKVDRRRPAHVKEANKYFAIDSAIALTVSFVINLAVVSVFAYHFFDHGCATAPGGPLACLSRTEEGVCDCQLIGLAGAHDALAEALGKSAKYIWAVGLLAAGQASTMTGTYAGQYVMEGFLDLQIPLWARVTFTRFVAIGPGLVVAILTENNQNLSDRFQEAINVFNSVLLSFSLLPVLHFTSSSVIMGEHVSSLPLTITIWVLAFGVLAINIYLVVLRIGAGQPWWVYVVTAVVGLIYLAFSYSLVQEDIENGAWAVVEGLPVGWPLKRRLLAWRERRKVRKEGLIGGDGISNVSPKHQRLIESVGDSDGSEPEST</sequence>
<feature type="transmembrane region" description="Helical" evidence="14">
    <location>
        <begin position="932"/>
        <end position="955"/>
    </location>
</feature>
<comment type="similarity">
    <text evidence="3">Belongs to the alpha-IPM synthase/homocitrate synthase family. LeuA type 1 subfamily.</text>
</comment>
<dbReference type="PRINTS" id="PR00447">
    <property type="entry name" value="NATRESASSCMP"/>
</dbReference>
<evidence type="ECO:0000259" key="15">
    <source>
        <dbReference type="PROSITE" id="PS50991"/>
    </source>
</evidence>
<dbReference type="GO" id="GO:0046873">
    <property type="term" value="F:metal ion transmembrane transporter activity"/>
    <property type="evidence" value="ECO:0007669"/>
    <property type="project" value="InterPro"/>
</dbReference>
<dbReference type="InterPro" id="IPR001046">
    <property type="entry name" value="NRAMP_fam"/>
</dbReference>
<evidence type="ECO:0000313" key="17">
    <source>
        <dbReference type="Proteomes" id="UP000019335"/>
    </source>
</evidence>
<dbReference type="Pfam" id="PF00682">
    <property type="entry name" value="HMGL-like"/>
    <property type="match status" value="1"/>
</dbReference>
<feature type="transmembrane region" description="Helical" evidence="14">
    <location>
        <begin position="1073"/>
        <end position="1097"/>
    </location>
</feature>
<dbReference type="PROSITE" id="PS00816">
    <property type="entry name" value="AIPM_HOMOCIT_SYNTH_2"/>
    <property type="match status" value="1"/>
</dbReference>
<keyword evidence="9" id="KW-0479">Metal-binding</keyword>
<proteinExistence type="inferred from homology"/>
<evidence type="ECO:0000256" key="8">
    <source>
        <dbReference type="ARBA" id="ARBA00022692"/>
    </source>
</evidence>
<dbReference type="HAMAP" id="MF_01025">
    <property type="entry name" value="LeuA_type1"/>
    <property type="match status" value="1"/>
</dbReference>
<feature type="transmembrane region" description="Helical" evidence="14">
    <location>
        <begin position="976"/>
        <end position="1002"/>
    </location>
</feature>
<dbReference type="NCBIfam" id="TIGR01197">
    <property type="entry name" value="nramp"/>
    <property type="match status" value="1"/>
</dbReference>
<evidence type="ECO:0000256" key="13">
    <source>
        <dbReference type="SAM" id="MobiDB-lite"/>
    </source>
</evidence>
<evidence type="ECO:0000256" key="11">
    <source>
        <dbReference type="ARBA" id="ARBA00023136"/>
    </source>
</evidence>
<feature type="transmembrane region" description="Helical" evidence="14">
    <location>
        <begin position="1227"/>
        <end position="1248"/>
    </location>
</feature>
<evidence type="ECO:0000256" key="3">
    <source>
        <dbReference type="ARBA" id="ARBA00009396"/>
    </source>
</evidence>
<dbReference type="Gene3D" id="3.20.20.70">
    <property type="entry name" value="Aldolase class I"/>
    <property type="match status" value="1"/>
</dbReference>
<dbReference type="InterPro" id="IPR050073">
    <property type="entry name" value="2-IPM_HCS-like"/>
</dbReference>
<evidence type="ECO:0000256" key="4">
    <source>
        <dbReference type="ARBA" id="ARBA00012973"/>
    </source>
</evidence>
<dbReference type="InterPro" id="IPR013709">
    <property type="entry name" value="2-isopropylmalate_synth_dimer"/>
</dbReference>
<feature type="transmembrane region" description="Helical" evidence="14">
    <location>
        <begin position="1299"/>
        <end position="1320"/>
    </location>
</feature>
<dbReference type="OrthoDB" id="2015253at2759"/>
<dbReference type="GO" id="GO:0003852">
    <property type="term" value="F:2-isopropylmalate synthase activity"/>
    <property type="evidence" value="ECO:0007669"/>
    <property type="project" value="UniProtKB-EC"/>
</dbReference>
<comment type="subcellular location">
    <subcellularLocation>
        <location evidence="1">Membrane</location>
        <topology evidence="1">Multi-pass membrane protein</topology>
    </subcellularLocation>
</comment>
<dbReference type="PANTHER" id="PTHR10277:SF9">
    <property type="entry name" value="2-ISOPROPYLMALATE SYNTHASE 1, CHLOROPLASTIC-RELATED"/>
    <property type="match status" value="1"/>
</dbReference>
<dbReference type="PROSITE" id="PS50991">
    <property type="entry name" value="PYR_CT"/>
    <property type="match status" value="1"/>
</dbReference>
<gene>
    <name evidence="16" type="primary">IPMS2</name>
    <name evidence="16" type="ORF">Naga_100095g11</name>
</gene>
<dbReference type="InterPro" id="IPR054691">
    <property type="entry name" value="LeuA/HCS_post-cat"/>
</dbReference>
<dbReference type="SUPFAM" id="SSF110921">
    <property type="entry name" value="2-isopropylmalate synthase LeuA, allosteric (dimerisation) domain"/>
    <property type="match status" value="1"/>
</dbReference>
<dbReference type="NCBIfam" id="NF037982">
    <property type="entry name" value="Nramp_1"/>
    <property type="match status" value="1"/>
</dbReference>
<feature type="transmembrane region" description="Helical" evidence="14">
    <location>
        <begin position="1118"/>
        <end position="1145"/>
    </location>
</feature>
<dbReference type="Pfam" id="PF22617">
    <property type="entry name" value="HCS_D2"/>
    <property type="match status" value="1"/>
</dbReference>
<keyword evidence="17" id="KW-1185">Reference proteome</keyword>
<dbReference type="CDD" id="cd07940">
    <property type="entry name" value="DRE_TIM_IPMS"/>
    <property type="match status" value="1"/>
</dbReference>
<evidence type="ECO:0000256" key="2">
    <source>
        <dbReference type="ARBA" id="ARBA00004689"/>
    </source>
</evidence>
<dbReference type="InterPro" id="IPR013785">
    <property type="entry name" value="Aldolase_TIM"/>
</dbReference>
<dbReference type="InterPro" id="IPR000891">
    <property type="entry name" value="PYR_CT"/>
</dbReference>
<dbReference type="GO" id="GO:0009098">
    <property type="term" value="P:L-leucine biosynthetic process"/>
    <property type="evidence" value="ECO:0007669"/>
    <property type="project" value="UniProtKB-UniPathway"/>
</dbReference>
<protein>
    <recommendedName>
        <fullName evidence="4">2-isopropylmalate synthase</fullName>
        <ecNumber evidence="4">2.3.3.13</ecNumber>
    </recommendedName>
</protein>
<comment type="pathway">
    <text evidence="2">Amino-acid biosynthesis; L-leucine biosynthesis; L-leucine from 3-methyl-2-oxobutanoate: step 1/4.</text>
</comment>
<feature type="transmembrane region" description="Helical" evidence="14">
    <location>
        <begin position="91"/>
        <end position="114"/>
    </location>
</feature>
<organism evidence="16 17">
    <name type="scientific">Nannochloropsis gaditana</name>
    <dbReference type="NCBI Taxonomy" id="72520"/>
    <lineage>
        <taxon>Eukaryota</taxon>
        <taxon>Sar</taxon>
        <taxon>Stramenopiles</taxon>
        <taxon>Ochrophyta</taxon>
        <taxon>Eustigmatophyceae</taxon>
        <taxon>Eustigmatales</taxon>
        <taxon>Monodopsidaceae</taxon>
        <taxon>Nannochloropsis</taxon>
    </lineage>
</organism>
<feature type="transmembrane region" description="Helical" evidence="14">
    <location>
        <begin position="1326"/>
        <end position="1347"/>
    </location>
</feature>
<feature type="region of interest" description="Disordered" evidence="13">
    <location>
        <begin position="802"/>
        <end position="851"/>
    </location>
</feature>
<evidence type="ECO:0000256" key="10">
    <source>
        <dbReference type="ARBA" id="ARBA00022989"/>
    </source>
</evidence>
<dbReference type="SMART" id="SM00917">
    <property type="entry name" value="LeuA_dimer"/>
    <property type="match status" value="1"/>
</dbReference>
<keyword evidence="12" id="KW-0100">Branched-chain amino acid biosynthesis</keyword>
<evidence type="ECO:0000256" key="14">
    <source>
        <dbReference type="SAM" id="Phobius"/>
    </source>
</evidence>
<feature type="transmembrane region" description="Helical" evidence="14">
    <location>
        <begin position="1036"/>
        <end position="1053"/>
    </location>
</feature>
<dbReference type="Pfam" id="PF01566">
    <property type="entry name" value="Nramp"/>
    <property type="match status" value="1"/>
</dbReference>
<reference evidence="16 17" key="1">
    <citation type="journal article" date="2014" name="Mol. Plant">
        <title>Chromosome Scale Genome Assembly and Transcriptome Profiling of Nannochloropsis gaditana in Nitrogen Depletion.</title>
        <authorList>
            <person name="Corteggiani Carpinelli E."/>
            <person name="Telatin A."/>
            <person name="Vitulo N."/>
            <person name="Forcato C."/>
            <person name="D'Angelo M."/>
            <person name="Schiavon R."/>
            <person name="Vezzi A."/>
            <person name="Giacometti G.M."/>
            <person name="Morosinotto T."/>
            <person name="Valle G."/>
        </authorList>
    </citation>
    <scope>NUCLEOTIDE SEQUENCE [LARGE SCALE GENOMIC DNA]</scope>
    <source>
        <strain evidence="16 17">B-31</strain>
    </source>
</reference>
<dbReference type="UniPathway" id="UPA00048">
    <property type="reaction ID" value="UER00070"/>
</dbReference>
<dbReference type="GO" id="GO:0010177">
    <property type="term" value="F:methylthioalkylmalate synthase activity"/>
    <property type="evidence" value="ECO:0007669"/>
    <property type="project" value="UniProtKB-ARBA"/>
</dbReference>
<dbReference type="EC" id="2.3.3.13" evidence="4"/>
<keyword evidence="5" id="KW-0432">Leucine biosynthesis</keyword>
<dbReference type="NCBIfam" id="TIGR00973">
    <property type="entry name" value="leuA_bact"/>
    <property type="match status" value="1"/>
</dbReference>
<dbReference type="Gene3D" id="3.30.160.270">
    <property type="match status" value="1"/>
</dbReference>
<evidence type="ECO:0000256" key="12">
    <source>
        <dbReference type="ARBA" id="ARBA00023304"/>
    </source>
</evidence>
<dbReference type="FunFam" id="1.10.238.260:FF:000001">
    <property type="entry name" value="2-isopropylmalate synthase"/>
    <property type="match status" value="1"/>
</dbReference>
<evidence type="ECO:0000256" key="5">
    <source>
        <dbReference type="ARBA" id="ARBA00022430"/>
    </source>
</evidence>
<dbReference type="NCBIfam" id="NF002086">
    <property type="entry name" value="PRK00915.1-3"/>
    <property type="match status" value="1"/>
</dbReference>
<dbReference type="InterPro" id="IPR002034">
    <property type="entry name" value="AIPM/Hcit_synth_CS"/>
</dbReference>
<evidence type="ECO:0000256" key="9">
    <source>
        <dbReference type="ARBA" id="ARBA00022723"/>
    </source>
</evidence>
<accession>W7TP25</accession>
<feature type="domain" description="Pyruvate carboxyltransferase" evidence="15">
    <location>
        <begin position="188"/>
        <end position="450"/>
    </location>
</feature>